<dbReference type="InterPro" id="IPR000914">
    <property type="entry name" value="SBP_5_dom"/>
</dbReference>
<dbReference type="PANTHER" id="PTHR30290">
    <property type="entry name" value="PERIPLASMIC BINDING COMPONENT OF ABC TRANSPORTER"/>
    <property type="match status" value="1"/>
</dbReference>
<keyword evidence="4" id="KW-1185">Reference proteome</keyword>
<evidence type="ECO:0000259" key="2">
    <source>
        <dbReference type="Pfam" id="PF00496"/>
    </source>
</evidence>
<feature type="chain" id="PRO_5002968230" evidence="1">
    <location>
        <begin position="26"/>
        <end position="529"/>
    </location>
</feature>
<dbReference type="InterPro" id="IPR039424">
    <property type="entry name" value="SBP_5"/>
</dbReference>
<dbReference type="Pfam" id="PF00496">
    <property type="entry name" value="SBP_bac_5"/>
    <property type="match status" value="1"/>
</dbReference>
<reference evidence="3" key="1">
    <citation type="submission" date="2009-07" db="EMBL/GenBank/DDBJ databases">
        <authorList>
            <person name="Weinstock G."/>
            <person name="Sodergren E."/>
            <person name="Clifton S."/>
            <person name="Fulton L."/>
            <person name="Fulton B."/>
            <person name="Courtney L."/>
            <person name="Fronick C."/>
            <person name="Harrison M."/>
            <person name="Strong C."/>
            <person name="Farmer C."/>
            <person name="Delahaunty K."/>
            <person name="Markovic C."/>
            <person name="Hall O."/>
            <person name="Minx P."/>
            <person name="Tomlinson C."/>
            <person name="Mitreva M."/>
            <person name="Nelson J."/>
            <person name="Hou S."/>
            <person name="Wollam A."/>
            <person name="Pepin K.H."/>
            <person name="Johnson M."/>
            <person name="Bhonagiri V."/>
            <person name="Nash W.E."/>
            <person name="Warren W."/>
            <person name="Chinwalla A."/>
            <person name="Mardis E.R."/>
            <person name="Wilson R.K."/>
        </authorList>
    </citation>
    <scope>NUCLEOTIDE SEQUENCE [LARGE SCALE GENOMIC DNA]</scope>
    <source>
        <strain evidence="3">DSM 14469</strain>
    </source>
</reference>
<accession>C6LBF0</accession>
<dbReference type="eggNOG" id="COG0747">
    <property type="taxonomic scope" value="Bacteria"/>
</dbReference>
<dbReference type="RefSeq" id="WP_006860742.1">
    <property type="nucleotide sequence ID" value="NZ_ACCL02000003.1"/>
</dbReference>
<evidence type="ECO:0000313" key="4">
    <source>
        <dbReference type="Proteomes" id="UP000005561"/>
    </source>
</evidence>
<dbReference type="Gene3D" id="3.10.105.10">
    <property type="entry name" value="Dipeptide-binding Protein, Domain 3"/>
    <property type="match status" value="1"/>
</dbReference>
<dbReference type="GO" id="GO:1904680">
    <property type="term" value="F:peptide transmembrane transporter activity"/>
    <property type="evidence" value="ECO:0007669"/>
    <property type="project" value="TreeGrafter"/>
</dbReference>
<keyword evidence="1" id="KW-0732">Signal</keyword>
<organism evidence="3 4">
    <name type="scientific">Marvinbryantia formatexigens DSM 14469</name>
    <dbReference type="NCBI Taxonomy" id="478749"/>
    <lineage>
        <taxon>Bacteria</taxon>
        <taxon>Bacillati</taxon>
        <taxon>Bacillota</taxon>
        <taxon>Clostridia</taxon>
        <taxon>Lachnospirales</taxon>
        <taxon>Lachnospiraceae</taxon>
        <taxon>Marvinbryantia</taxon>
    </lineage>
</organism>
<evidence type="ECO:0000256" key="1">
    <source>
        <dbReference type="SAM" id="SignalP"/>
    </source>
</evidence>
<dbReference type="AlphaFoldDB" id="C6LBF0"/>
<protein>
    <submittedName>
        <fullName evidence="3">ABC transporter, substrate-binding protein, family 5</fullName>
    </submittedName>
</protein>
<comment type="caution">
    <text evidence="3">The sequence shown here is derived from an EMBL/GenBank/DDBJ whole genome shotgun (WGS) entry which is preliminary data.</text>
</comment>
<dbReference type="SUPFAM" id="SSF53850">
    <property type="entry name" value="Periplasmic binding protein-like II"/>
    <property type="match status" value="1"/>
</dbReference>
<dbReference type="STRING" id="168384.SAMN05660368_01404"/>
<dbReference type="GO" id="GO:0043190">
    <property type="term" value="C:ATP-binding cassette (ABC) transporter complex"/>
    <property type="evidence" value="ECO:0007669"/>
    <property type="project" value="InterPro"/>
</dbReference>
<dbReference type="GO" id="GO:0042597">
    <property type="term" value="C:periplasmic space"/>
    <property type="evidence" value="ECO:0007669"/>
    <property type="project" value="UniProtKB-ARBA"/>
</dbReference>
<feature type="domain" description="Solute-binding protein family 5" evidence="2">
    <location>
        <begin position="92"/>
        <end position="419"/>
    </location>
</feature>
<dbReference type="InterPro" id="IPR030678">
    <property type="entry name" value="Peptide/Ni-bd"/>
</dbReference>
<dbReference type="Proteomes" id="UP000005561">
    <property type="component" value="Unassembled WGS sequence"/>
</dbReference>
<dbReference type="EMBL" id="ACCL02000003">
    <property type="protein sequence ID" value="EET62281.1"/>
    <property type="molecule type" value="Genomic_DNA"/>
</dbReference>
<evidence type="ECO:0000313" key="3">
    <source>
        <dbReference type="EMBL" id="EET62281.1"/>
    </source>
</evidence>
<dbReference type="GO" id="GO:0015833">
    <property type="term" value="P:peptide transport"/>
    <property type="evidence" value="ECO:0007669"/>
    <property type="project" value="TreeGrafter"/>
</dbReference>
<dbReference type="CDD" id="cd00995">
    <property type="entry name" value="PBP2_NikA_DppA_OppA_like"/>
    <property type="match status" value="1"/>
</dbReference>
<dbReference type="Gene3D" id="3.40.190.10">
    <property type="entry name" value="Periplasmic binding protein-like II"/>
    <property type="match status" value="1"/>
</dbReference>
<dbReference type="OrthoDB" id="9772924at2"/>
<proteinExistence type="predicted"/>
<name>C6LBF0_9FIRM</name>
<gene>
    <name evidence="3" type="ORF">BRYFOR_05945</name>
</gene>
<sequence length="529" mass="58134">MKRKTIMALLMASAMAFGTCATAFASEVQIDSAVPTEAATQAGKVVVAVDDDSFTIGPWGSDSAVRDWTENTIWAHLCHRPFVGAMLENGELQMNAAKSVTKVDDATYEVELFDNIVDSQGNAITASDVVFSYNNLAELGFVSEISLYYDSAEATGDYTLTIKLKDTSEGAIEAVLCGCSIANEAWYTGASEDEVNSNPATTGAYIVTDMVTGSGVTLEAKDDYWKTEDRADVEFTNVKEIELRCITEASSRTIALENGEVDMAEVSSDEVGRFEDNEDYNVTKYLNGMTQYLIFNCSEGSIFDDVNVRQGVAHAFDAYNMSLSAGEVVLSHDVAPNLATDYVDAWDEEEYFTYDIEKAKEYLAAAGYDESNPLEFSFLNSSQAPQQPYVALQAMFAEANINMIIDSQDRAARQAIQNDPTAWDMPEYSNSIVDFTTTFWNDLFGGDSNQCFVQDEKLQELLATAIADRSEENLDAFHDYVMEQAYIVGCYTEVRSIVTTAGLTDVCIQKLNPVLNAMTFTEDYVSVEG</sequence>
<feature type="signal peptide" evidence="1">
    <location>
        <begin position="1"/>
        <end position="25"/>
    </location>
</feature>
<dbReference type="PIRSF" id="PIRSF002741">
    <property type="entry name" value="MppA"/>
    <property type="match status" value="1"/>
</dbReference>